<comment type="subcellular location">
    <subcellularLocation>
        <location evidence="1">Membrane</location>
    </subcellularLocation>
</comment>
<evidence type="ECO:0000259" key="3">
    <source>
        <dbReference type="PROSITE" id="PS51779"/>
    </source>
</evidence>
<protein>
    <recommendedName>
        <fullName evidence="3">POTRA domain-containing protein</fullName>
    </recommendedName>
</protein>
<evidence type="ECO:0000256" key="1">
    <source>
        <dbReference type="ARBA" id="ARBA00004370"/>
    </source>
</evidence>
<dbReference type="Pfam" id="PF01103">
    <property type="entry name" value="Omp85"/>
    <property type="match status" value="1"/>
</dbReference>
<dbReference type="AlphaFoldDB" id="A0A2D0N794"/>
<dbReference type="Pfam" id="PF07244">
    <property type="entry name" value="POTRA"/>
    <property type="match status" value="1"/>
</dbReference>
<proteinExistence type="predicted"/>
<comment type="caution">
    <text evidence="4">The sequence shown here is derived from an EMBL/GenBank/DDBJ whole genome shotgun (WGS) entry which is preliminary data.</text>
</comment>
<dbReference type="OrthoDB" id="9768717at2"/>
<dbReference type="InterPro" id="IPR000184">
    <property type="entry name" value="Bac_surfAg_D15"/>
</dbReference>
<reference evidence="4 5" key="1">
    <citation type="submission" date="2017-10" db="EMBL/GenBank/DDBJ databases">
        <title>The draft genome sequence of Lewinella nigricans NBRC 102662.</title>
        <authorList>
            <person name="Wang K."/>
        </authorList>
    </citation>
    <scope>NUCLEOTIDE SEQUENCE [LARGE SCALE GENOMIC DNA]</scope>
    <source>
        <strain evidence="4 5">NBRC 102662</strain>
    </source>
</reference>
<dbReference type="Gene3D" id="3.10.20.310">
    <property type="entry name" value="membrane protein fhac"/>
    <property type="match status" value="1"/>
</dbReference>
<dbReference type="RefSeq" id="WP_099152960.1">
    <property type="nucleotide sequence ID" value="NZ_PDUD01000030.1"/>
</dbReference>
<dbReference type="InterPro" id="IPR034746">
    <property type="entry name" value="POTRA"/>
</dbReference>
<keyword evidence="5" id="KW-1185">Reference proteome</keyword>
<dbReference type="Proteomes" id="UP000223913">
    <property type="component" value="Unassembled WGS sequence"/>
</dbReference>
<evidence type="ECO:0000313" key="5">
    <source>
        <dbReference type="Proteomes" id="UP000223913"/>
    </source>
</evidence>
<dbReference type="Gene3D" id="2.40.160.50">
    <property type="entry name" value="membrane protein fhac: a member of the omp85/tpsb transporter family"/>
    <property type="match status" value="1"/>
</dbReference>
<evidence type="ECO:0000256" key="2">
    <source>
        <dbReference type="ARBA" id="ARBA00023136"/>
    </source>
</evidence>
<sequence>MRKLLLGVSLLWVIWGSMEAQQTVRINDIQIQGNQKTRDRIILREILFSKGDILPDSIFASQLERSKQLVMNTGLFNEAIFTVEEPDEGAVDILIKVAEAWYIYPVPVFELIDRNFNVWWVEQNRSLDRINFGIEFAHLNFTGQKDKLKLTAKSGYTQSYSLKYSLPFIDRAQTLGILTEVGYSRNRELNYNSVDNKQLFFRDPDGRFILQRFQAVSGLVYRPGHHLTHSLRLRYQQNQIDSHIANELNPDFFLDGKKLQRAFFLNYHFIYDFRDVRSYPLSGNLFSAEIRKEGLGIYKDRNALTVNLHYDHYWPLSDAWSTGFNISTKASLIRRQQPFNEYRALGFGRNVLYGYEYYVVNGMDMGLAKGFLRFRLTEDELKFGKFIPIKAFRKMPIKVYLNLNQGVGYVNDPYTREINPFSNRLLWGGGLGVDVVLYYDKVFRVQYSYNHLLEHGLFLHFNTNI</sequence>
<dbReference type="PROSITE" id="PS51779">
    <property type="entry name" value="POTRA"/>
    <property type="match status" value="1"/>
</dbReference>
<organism evidence="4 5">
    <name type="scientific">Flavilitoribacter nigricans (strain ATCC 23147 / DSM 23189 / NBRC 102662 / NCIMB 1420 / SS-2)</name>
    <name type="common">Lewinella nigricans</name>
    <dbReference type="NCBI Taxonomy" id="1122177"/>
    <lineage>
        <taxon>Bacteria</taxon>
        <taxon>Pseudomonadati</taxon>
        <taxon>Bacteroidota</taxon>
        <taxon>Saprospiria</taxon>
        <taxon>Saprospirales</taxon>
        <taxon>Lewinellaceae</taxon>
        <taxon>Flavilitoribacter</taxon>
    </lineage>
</organism>
<evidence type="ECO:0000313" key="4">
    <source>
        <dbReference type="EMBL" id="PHN03633.1"/>
    </source>
</evidence>
<dbReference type="InterPro" id="IPR010827">
    <property type="entry name" value="BamA/TamA_POTRA"/>
</dbReference>
<accession>A0A2D0N794</accession>
<gene>
    <name evidence="4" type="ORF">CRP01_25585</name>
</gene>
<dbReference type="EMBL" id="PDUD01000030">
    <property type="protein sequence ID" value="PHN03633.1"/>
    <property type="molecule type" value="Genomic_DNA"/>
</dbReference>
<name>A0A2D0N794_FLAN2</name>
<feature type="domain" description="POTRA" evidence="3">
    <location>
        <begin position="24"/>
        <end position="100"/>
    </location>
</feature>
<keyword evidence="2" id="KW-0472">Membrane</keyword>
<dbReference type="GO" id="GO:0019867">
    <property type="term" value="C:outer membrane"/>
    <property type="evidence" value="ECO:0007669"/>
    <property type="project" value="InterPro"/>
</dbReference>